<evidence type="ECO:0000256" key="1">
    <source>
        <dbReference type="ARBA" id="ARBA00011738"/>
    </source>
</evidence>
<dbReference type="PIRSF" id="PIRSF000452">
    <property type="entry name" value="6-N-acetyltransf"/>
    <property type="match status" value="1"/>
</dbReference>
<gene>
    <name evidence="10" type="ORF">NGX11_11145</name>
</gene>
<dbReference type="RefSeq" id="WP_263515157.1">
    <property type="nucleotide sequence ID" value="NZ_CP099557.1"/>
</dbReference>
<evidence type="ECO:0000256" key="4">
    <source>
        <dbReference type="ARBA" id="ARBA00022679"/>
    </source>
</evidence>
<keyword evidence="5" id="KW-0046">Antibiotic resistance</keyword>
<comment type="subunit">
    <text evidence="1">Homodimer.</text>
</comment>
<keyword evidence="10" id="KW-0614">Plasmid</keyword>
<evidence type="ECO:0000256" key="7">
    <source>
        <dbReference type="ARBA" id="ARBA00029660"/>
    </source>
</evidence>
<evidence type="ECO:0000256" key="3">
    <source>
        <dbReference type="ARBA" id="ARBA00017677"/>
    </source>
</evidence>
<dbReference type="Proteomes" id="UP001164100">
    <property type="component" value="Plasmid pCNAC48"/>
</dbReference>
<dbReference type="GO" id="GO:0047663">
    <property type="term" value="F:aminoglycoside 6'-N-acetyltransferase activity"/>
    <property type="evidence" value="ECO:0007669"/>
    <property type="project" value="UniProtKB-EC"/>
</dbReference>
<name>A0AA46NZ82_9BACT</name>
<feature type="domain" description="N-acetyltransferase" evidence="9">
    <location>
        <begin position="1"/>
        <end position="147"/>
    </location>
</feature>
<dbReference type="SUPFAM" id="SSF55729">
    <property type="entry name" value="Acyl-CoA N-acyltransferases (Nat)"/>
    <property type="match status" value="1"/>
</dbReference>
<dbReference type="NCBIfam" id="NF043067">
    <property type="entry name" value="AAC_6p_group_E"/>
    <property type="match status" value="1"/>
</dbReference>
<dbReference type="GO" id="GO:0046677">
    <property type="term" value="P:response to antibiotic"/>
    <property type="evidence" value="ECO:0007669"/>
    <property type="project" value="UniProtKB-KW"/>
</dbReference>
<accession>A0AA46NZ82</accession>
<proteinExistence type="predicted"/>
<evidence type="ECO:0000256" key="8">
    <source>
        <dbReference type="ARBA" id="ARBA00048923"/>
    </source>
</evidence>
<evidence type="ECO:0000313" key="10">
    <source>
        <dbReference type="EMBL" id="UYF44503.1"/>
    </source>
</evidence>
<evidence type="ECO:0000256" key="2">
    <source>
        <dbReference type="ARBA" id="ARBA00012888"/>
    </source>
</evidence>
<reference evidence="10" key="1">
    <citation type="journal article" date="2022" name="Front. Microbiol.">
        <title>Species classification and novel plasmid identifications in Arcobacter cryaerophilus and Arcobacter cryaerophilus-like organisms.</title>
        <authorList>
            <person name="Zhou G."/>
            <person name="Wang M."/>
            <person name="Wang H."/>
            <person name="Chen X."/>
            <person name="Gu Y."/>
            <person name="Shao Z."/>
            <person name="Zhang J."/>
            <person name="Zhang M."/>
        </authorList>
    </citation>
    <scope>NUCLEOTIDE SEQUENCE</scope>
    <source>
        <strain evidence="10">ICDCAC48</strain>
    </source>
</reference>
<dbReference type="AlphaFoldDB" id="A0AA46NZ82"/>
<evidence type="ECO:0000256" key="5">
    <source>
        <dbReference type="ARBA" id="ARBA00023251"/>
    </source>
</evidence>
<dbReference type="PANTHER" id="PTHR43072:SF60">
    <property type="entry name" value="L-2,4-DIAMINOBUTYRIC ACID ACETYLTRANSFERASE"/>
    <property type="match status" value="1"/>
</dbReference>
<dbReference type="PROSITE" id="PS51186">
    <property type="entry name" value="GNAT"/>
    <property type="match status" value="1"/>
</dbReference>
<dbReference type="EMBL" id="CP099557">
    <property type="protein sequence ID" value="UYF44503.1"/>
    <property type="molecule type" value="Genomic_DNA"/>
</dbReference>
<evidence type="ECO:0000259" key="9">
    <source>
        <dbReference type="PROSITE" id="PS51186"/>
    </source>
</evidence>
<organism evidence="10 11">
    <name type="scientific">Aliarcobacter cryaerophilus</name>
    <dbReference type="NCBI Taxonomy" id="28198"/>
    <lineage>
        <taxon>Bacteria</taxon>
        <taxon>Pseudomonadati</taxon>
        <taxon>Campylobacterota</taxon>
        <taxon>Epsilonproteobacteria</taxon>
        <taxon>Campylobacterales</taxon>
        <taxon>Arcobacteraceae</taxon>
        <taxon>Aliarcobacter</taxon>
    </lineage>
</organism>
<dbReference type="Pfam" id="PF00583">
    <property type="entry name" value="Acetyltransf_1"/>
    <property type="match status" value="1"/>
</dbReference>
<comment type="catalytic activity">
    <reaction evidence="8">
        <text>kanamycin B + acetyl-CoA = N(6')-acetylkanamycin B + CoA + H(+)</text>
        <dbReference type="Rhea" id="RHEA:16449"/>
        <dbReference type="ChEBI" id="CHEBI:15378"/>
        <dbReference type="ChEBI" id="CHEBI:57287"/>
        <dbReference type="ChEBI" id="CHEBI:57288"/>
        <dbReference type="ChEBI" id="CHEBI:58390"/>
        <dbReference type="ChEBI" id="CHEBI:58549"/>
        <dbReference type="EC" id="2.3.1.82"/>
    </reaction>
</comment>
<dbReference type="InterPro" id="IPR024170">
    <property type="entry name" value="Aminoglycoside_N6-AcTrfrase"/>
</dbReference>
<protein>
    <recommendedName>
        <fullName evidence="3">Aminoglycoside N(6')-acetyltransferase type 1</fullName>
        <ecNumber evidence="2">2.3.1.82</ecNumber>
    </recommendedName>
    <alternativeName>
        <fullName evidence="7">Aminoglycoside resistance protein</fullName>
    </alternativeName>
</protein>
<geneLocation type="plasmid" evidence="10 11">
    <name>pCNAC48</name>
</geneLocation>
<keyword evidence="6 10" id="KW-0012">Acyltransferase</keyword>
<sequence length="147" mass="16931">MIDRLNKENVKDCARMAYALWPDTEYEELLDDFDYIINSDKAECFLYYENEASKEYLGFAQASIRSDYVEGSDSSPVVYIEGIYVDDNHRRRGIAQILVDSVEKWGKDMGCSEIGSDCELDNHISVDFHKGIGFEEANRLVCFIKKI</sequence>
<dbReference type="Gene3D" id="3.40.630.30">
    <property type="match status" value="1"/>
</dbReference>
<evidence type="ECO:0000313" key="11">
    <source>
        <dbReference type="Proteomes" id="UP001164100"/>
    </source>
</evidence>
<evidence type="ECO:0000256" key="6">
    <source>
        <dbReference type="ARBA" id="ARBA00023315"/>
    </source>
</evidence>
<dbReference type="InterPro" id="IPR016181">
    <property type="entry name" value="Acyl_CoA_acyltransferase"/>
</dbReference>
<dbReference type="InterPro" id="IPR000182">
    <property type="entry name" value="GNAT_dom"/>
</dbReference>
<dbReference type="PANTHER" id="PTHR43072">
    <property type="entry name" value="N-ACETYLTRANSFERASE"/>
    <property type="match status" value="1"/>
</dbReference>
<keyword evidence="4 10" id="KW-0808">Transferase</keyword>
<dbReference type="CDD" id="cd04301">
    <property type="entry name" value="NAT_SF"/>
    <property type="match status" value="1"/>
</dbReference>
<dbReference type="EC" id="2.3.1.82" evidence="2"/>